<dbReference type="RefSeq" id="XP_068346658.1">
    <property type="nucleotide sequence ID" value="XM_068496201.1"/>
</dbReference>
<dbReference type="Proteomes" id="UP000179807">
    <property type="component" value="Unassembled WGS sequence"/>
</dbReference>
<proteinExistence type="predicted"/>
<evidence type="ECO:0000313" key="2">
    <source>
        <dbReference type="Proteomes" id="UP000179807"/>
    </source>
</evidence>
<accession>A0A1J4J459</accession>
<dbReference type="GeneID" id="94830905"/>
<protein>
    <submittedName>
        <fullName evidence="1">Uncharacterized protein</fullName>
    </submittedName>
</protein>
<evidence type="ECO:0000313" key="1">
    <source>
        <dbReference type="EMBL" id="OHS93521.1"/>
    </source>
</evidence>
<organism evidence="1 2">
    <name type="scientific">Tritrichomonas foetus</name>
    <dbReference type="NCBI Taxonomy" id="1144522"/>
    <lineage>
        <taxon>Eukaryota</taxon>
        <taxon>Metamonada</taxon>
        <taxon>Parabasalia</taxon>
        <taxon>Tritrichomonadida</taxon>
        <taxon>Tritrichomonadidae</taxon>
        <taxon>Tritrichomonas</taxon>
    </lineage>
</organism>
<sequence length="278" mass="31893">MKKRFNLLILGPDTRIGQALIKKINDHFHFLNIAIPTGLYKEQAVLPPYQLALNFANPELLAEDFQLAEVVVSCSPHYSTETIKAAAYKASSKFIDACFSYPQTVIEAACQRLPFRPTTMEATQSASGCSIIDLWRISHQITIMPFPRHHDNRWLIDQGTVSLEEISISHSFEFSSRIYAILFWFFSLLLRFMWPFFNDAKVYSSTSRWNFSGTGLEHHQEYRFRAIAEGVDAELLRPDLALFKSLDALGINRSESHDWGCCARMKVKLTEYRPVDSK</sequence>
<dbReference type="VEuPathDB" id="TrichDB:TRFO_11728"/>
<dbReference type="AlphaFoldDB" id="A0A1J4J459"/>
<name>A0A1J4J459_9EUKA</name>
<gene>
    <name evidence="1" type="ORF">TRFO_11728</name>
</gene>
<keyword evidence="2" id="KW-1185">Reference proteome</keyword>
<comment type="caution">
    <text evidence="1">The sequence shown here is derived from an EMBL/GenBank/DDBJ whole genome shotgun (WGS) entry which is preliminary data.</text>
</comment>
<dbReference type="OrthoDB" id="10258699at2759"/>
<dbReference type="EMBL" id="MLAK01001393">
    <property type="protein sequence ID" value="OHS93521.1"/>
    <property type="molecule type" value="Genomic_DNA"/>
</dbReference>
<reference evidence="1" key="1">
    <citation type="submission" date="2016-10" db="EMBL/GenBank/DDBJ databases">
        <authorList>
            <person name="Benchimol M."/>
            <person name="Almeida L.G."/>
            <person name="Vasconcelos A.T."/>
            <person name="Perreira-Neves A."/>
            <person name="Rosa I.A."/>
            <person name="Tasca T."/>
            <person name="Bogo M.R."/>
            <person name="de Souza W."/>
        </authorList>
    </citation>
    <scope>NUCLEOTIDE SEQUENCE [LARGE SCALE GENOMIC DNA]</scope>
    <source>
        <strain evidence="1">K</strain>
    </source>
</reference>